<proteinExistence type="predicted"/>
<dbReference type="InterPro" id="IPR011990">
    <property type="entry name" value="TPR-like_helical_dom_sf"/>
</dbReference>
<dbReference type="EMBL" id="JBHTGL010000008">
    <property type="protein sequence ID" value="MFD0623972.1"/>
    <property type="molecule type" value="Genomic_DNA"/>
</dbReference>
<dbReference type="SUPFAM" id="SSF48452">
    <property type="entry name" value="TPR-like"/>
    <property type="match status" value="1"/>
</dbReference>
<sequence>MHRNGFRQPPRQTRPLLTDAIHAAFSAGDAALMMEIAVRTPGLPVVATPAKLLAGDIPGALRTLDEHVEAARLDGSGLMDRLMAGIYCHLVAAHENAYELATAAVTHCREQGIGGWLPTTLHLLAQAELALGRHDDAQAHAAEALRLAEAYDLDHRAAHLRALLAVLAAVRGEEESTREPAVLALEYTRPRDVGRGTADALWALGLLDLGLGRAQDALEHLEAARHAVGHPILIRHLMPDLIEAAVRAGHPERAREPAKQLMSWADDLRQPHFTAQAHRCAALTGPDTSAEEHYTSALDLHNGGGDFERARTELLYGEWLRRGRRKLDARGHLRTARSSSTGWARSRGPAGRPRNCRPPARPPIRPMPSTHPSAA</sequence>
<reference evidence="3" key="1">
    <citation type="journal article" date="2019" name="Int. J. Syst. Evol. Microbiol.">
        <title>The Global Catalogue of Microorganisms (GCM) 10K type strain sequencing project: providing services to taxonomists for standard genome sequencing and annotation.</title>
        <authorList>
            <consortium name="The Broad Institute Genomics Platform"/>
            <consortium name="The Broad Institute Genome Sequencing Center for Infectious Disease"/>
            <person name="Wu L."/>
            <person name="Ma J."/>
        </authorList>
    </citation>
    <scope>NUCLEOTIDE SEQUENCE [LARGE SCALE GENOMIC DNA]</scope>
    <source>
        <strain evidence="3">JCM 12607</strain>
    </source>
</reference>
<evidence type="ECO:0000256" key="1">
    <source>
        <dbReference type="SAM" id="MobiDB-lite"/>
    </source>
</evidence>
<dbReference type="Proteomes" id="UP001596915">
    <property type="component" value="Unassembled WGS sequence"/>
</dbReference>
<protein>
    <submittedName>
        <fullName evidence="2">Uncharacterized protein</fullName>
    </submittedName>
</protein>
<keyword evidence="3" id="KW-1185">Reference proteome</keyword>
<evidence type="ECO:0000313" key="2">
    <source>
        <dbReference type="EMBL" id="MFD0623972.1"/>
    </source>
</evidence>
<feature type="region of interest" description="Disordered" evidence="1">
    <location>
        <begin position="331"/>
        <end position="375"/>
    </location>
</feature>
<evidence type="ECO:0000313" key="3">
    <source>
        <dbReference type="Proteomes" id="UP001596915"/>
    </source>
</evidence>
<dbReference type="Gene3D" id="1.25.40.10">
    <property type="entry name" value="Tetratricopeptide repeat domain"/>
    <property type="match status" value="1"/>
</dbReference>
<accession>A0ABW2WRC0</accession>
<comment type="caution">
    <text evidence="2">The sequence shown here is derived from an EMBL/GenBank/DDBJ whole genome shotgun (WGS) entry which is preliminary data.</text>
</comment>
<name>A0ABW2WRC0_9ACTN</name>
<organism evidence="2 3">
    <name type="scientific">Streptomyces sanglieri</name>
    <dbReference type="NCBI Taxonomy" id="193460"/>
    <lineage>
        <taxon>Bacteria</taxon>
        <taxon>Bacillati</taxon>
        <taxon>Actinomycetota</taxon>
        <taxon>Actinomycetes</taxon>
        <taxon>Kitasatosporales</taxon>
        <taxon>Streptomycetaceae</taxon>
        <taxon>Streptomyces</taxon>
    </lineage>
</organism>
<gene>
    <name evidence="2" type="ORF">ACFQ2K_15525</name>
</gene>